<comment type="caution">
    <text evidence="4">The sequence shown here is derived from an EMBL/GenBank/DDBJ whole genome shotgun (WGS) entry which is preliminary data.</text>
</comment>
<protein>
    <submittedName>
        <fullName evidence="4">TonB-dependent receptor</fullName>
    </submittedName>
</protein>
<dbReference type="Gene3D" id="2.40.170.20">
    <property type="entry name" value="TonB-dependent receptor, beta-barrel domain"/>
    <property type="match status" value="1"/>
</dbReference>
<dbReference type="SUPFAM" id="SSF56935">
    <property type="entry name" value="Porins"/>
    <property type="match status" value="1"/>
</dbReference>
<evidence type="ECO:0000256" key="2">
    <source>
        <dbReference type="ARBA" id="ARBA00023136"/>
    </source>
</evidence>
<evidence type="ECO:0000256" key="3">
    <source>
        <dbReference type="ARBA" id="ARBA00023237"/>
    </source>
</evidence>
<keyword evidence="2" id="KW-0472">Membrane</keyword>
<keyword evidence="3" id="KW-0998">Cell outer membrane</keyword>
<dbReference type="Proteomes" id="UP000824156">
    <property type="component" value="Unassembled WGS sequence"/>
</dbReference>
<reference evidence="4" key="2">
    <citation type="submission" date="2021-04" db="EMBL/GenBank/DDBJ databases">
        <authorList>
            <person name="Gilroy R."/>
        </authorList>
    </citation>
    <scope>NUCLEOTIDE SEQUENCE</scope>
    <source>
        <strain evidence="4">1719</strain>
    </source>
</reference>
<accession>A0A9D1W9Z0</accession>
<dbReference type="GO" id="GO:0009279">
    <property type="term" value="C:cell outer membrane"/>
    <property type="evidence" value="ECO:0007669"/>
    <property type="project" value="UniProtKB-SubCell"/>
</dbReference>
<dbReference type="AlphaFoldDB" id="A0A9D1W9Z0"/>
<dbReference type="EMBL" id="DXEZ01000242">
    <property type="protein sequence ID" value="HIX55114.1"/>
    <property type="molecule type" value="Genomic_DNA"/>
</dbReference>
<organism evidence="4 5">
    <name type="scientific">Candidatus Sphingobacterium stercoripullorum</name>
    <dbReference type="NCBI Taxonomy" id="2838759"/>
    <lineage>
        <taxon>Bacteria</taxon>
        <taxon>Pseudomonadati</taxon>
        <taxon>Bacteroidota</taxon>
        <taxon>Sphingobacteriia</taxon>
        <taxon>Sphingobacteriales</taxon>
        <taxon>Sphingobacteriaceae</taxon>
        <taxon>Sphingobacterium</taxon>
    </lineage>
</organism>
<evidence type="ECO:0000313" key="4">
    <source>
        <dbReference type="EMBL" id="HIX55114.1"/>
    </source>
</evidence>
<evidence type="ECO:0000256" key="1">
    <source>
        <dbReference type="ARBA" id="ARBA00004442"/>
    </source>
</evidence>
<evidence type="ECO:0000313" key="5">
    <source>
        <dbReference type="Proteomes" id="UP000824156"/>
    </source>
</evidence>
<reference evidence="4" key="1">
    <citation type="journal article" date="2021" name="PeerJ">
        <title>Extensive microbial diversity within the chicken gut microbiome revealed by metagenomics and culture.</title>
        <authorList>
            <person name="Gilroy R."/>
            <person name="Ravi A."/>
            <person name="Getino M."/>
            <person name="Pursley I."/>
            <person name="Horton D.L."/>
            <person name="Alikhan N.F."/>
            <person name="Baker D."/>
            <person name="Gharbi K."/>
            <person name="Hall N."/>
            <person name="Watson M."/>
            <person name="Adriaenssens E.M."/>
            <person name="Foster-Nyarko E."/>
            <person name="Jarju S."/>
            <person name="Secka A."/>
            <person name="Antonio M."/>
            <person name="Oren A."/>
            <person name="Chaudhuri R.R."/>
            <person name="La Ragione R."/>
            <person name="Hildebrand F."/>
            <person name="Pallen M.J."/>
        </authorList>
    </citation>
    <scope>NUCLEOTIDE SEQUENCE</scope>
    <source>
        <strain evidence="4">1719</strain>
    </source>
</reference>
<name>A0A9D1W9Z0_9SPHI</name>
<gene>
    <name evidence="4" type="ORF">H9853_08810</name>
</gene>
<sequence length="580" mass="65351">MKGLKSIYSVKGWLVVLMVFFGTVAWAQQTEEKQEVEQQRPVTIDSFDVVRDYRPILADAVKIRRSPDMINKRSYMPKLSYQDIMDQKLDINTGLHVLDLKERPFSVRENILPNYVKVGIGNFNTILAEGYFAYEDFVDMRFGGFVKHLSQKGELEAQKFSRQEVGVFGRRVLPQFTIDGMLGYNRYGTNFYGDPVIGSGAPINPDKAPQTFNDIYFSGELTSNTQAEDEDALSYSAKVNAYAYNSSAFDAKETSFVLSSYLNKRMRFFNAGVNLTLDINNMDGMQNPITGASTINNSYAIINPYIRFKGDNYAITLGGNLIPEFGDSTSFNIFPSAQVDFSLVPGYVYLFGGVEGTVNKGSYKQLATENPYLGPNQFIQNTVERLSFHGGIKGNAGATFGYKAKAFYKQLEHLPLFALNPENLFMYDVIYDGDGDDQVKHVGIEGEINVRLSELVNLGGRLNIDQYTLVNEQEAWNLPKMRLTGMARFTISEKLYIDAEALFQGQTYAKAYPELPGTQMDYRKETLPAFFDLSASAEYKATKNLGLFVKANNMLNTTYERYLYYPKVGFNILGGLNFSF</sequence>
<dbReference type="InterPro" id="IPR036942">
    <property type="entry name" value="Beta-barrel_TonB_sf"/>
</dbReference>
<proteinExistence type="predicted"/>
<keyword evidence="4" id="KW-0675">Receptor</keyword>
<comment type="subcellular location">
    <subcellularLocation>
        <location evidence="1">Cell outer membrane</location>
    </subcellularLocation>
</comment>